<comment type="caution">
    <text evidence="1">The sequence shown here is derived from an EMBL/GenBank/DDBJ whole genome shotgun (WGS) entry which is preliminary data.</text>
</comment>
<dbReference type="AlphaFoldDB" id="A0A5C5TTA5"/>
<dbReference type="EMBL" id="VOHK01000010">
    <property type="protein sequence ID" value="TWT17461.1"/>
    <property type="molecule type" value="Genomic_DNA"/>
</dbReference>
<evidence type="ECO:0000313" key="2">
    <source>
        <dbReference type="Proteomes" id="UP000319980"/>
    </source>
</evidence>
<proteinExistence type="predicted"/>
<evidence type="ECO:0000313" key="1">
    <source>
        <dbReference type="EMBL" id="TWT17461.1"/>
    </source>
</evidence>
<accession>A0A5C5TTA5</accession>
<keyword evidence="2" id="KW-1185">Reference proteome</keyword>
<dbReference type="RefSeq" id="WP_146389336.1">
    <property type="nucleotide sequence ID" value="NZ_VOHK01000010.1"/>
</dbReference>
<organism evidence="1 2">
    <name type="scientific">Luteimonas marina</name>
    <dbReference type="NCBI Taxonomy" id="488485"/>
    <lineage>
        <taxon>Bacteria</taxon>
        <taxon>Pseudomonadati</taxon>
        <taxon>Pseudomonadota</taxon>
        <taxon>Gammaproteobacteria</taxon>
        <taxon>Lysobacterales</taxon>
        <taxon>Lysobacteraceae</taxon>
        <taxon>Luteimonas</taxon>
    </lineage>
</organism>
<protein>
    <recommendedName>
        <fullName evidence="3">PepSY domain-containing protein</fullName>
    </recommendedName>
</protein>
<evidence type="ECO:0008006" key="3">
    <source>
        <dbReference type="Google" id="ProtNLM"/>
    </source>
</evidence>
<name>A0A5C5TTA5_9GAMM</name>
<gene>
    <name evidence="1" type="ORF">FQY83_16965</name>
</gene>
<dbReference type="Proteomes" id="UP000319980">
    <property type="component" value="Unassembled WGS sequence"/>
</dbReference>
<sequence length="123" mass="13332">MNTGFKSLSITAVLVLAGGLGTGPTAAQGLGHHPGAATANQFANVRVLSFEQLERIAAREVPHITELEIKDLTLKVKGYDAQGMKLDVLLDRRDGYVLSRRVKYPKHMQRYAPAGAIPPVITR</sequence>
<reference evidence="1 2" key="1">
    <citation type="journal article" date="2008" name="Int. J. Syst. Evol. Microbiol.">
        <title>Luteimonas marina sp. nov., isolated from seawater.</title>
        <authorList>
            <person name="Baik K.S."/>
            <person name="Park S.C."/>
            <person name="Kim M.S."/>
            <person name="Kim E.M."/>
            <person name="Park C."/>
            <person name="Chun J."/>
            <person name="Seong C.N."/>
        </authorList>
    </citation>
    <scope>NUCLEOTIDE SEQUENCE [LARGE SCALE GENOMIC DNA]</scope>
    <source>
        <strain evidence="1 2">FR1330</strain>
    </source>
</reference>